<dbReference type="EC" id="2.3.1.-" evidence="4"/>
<evidence type="ECO:0000259" key="3">
    <source>
        <dbReference type="PROSITE" id="PS51186"/>
    </source>
</evidence>
<dbReference type="SUPFAM" id="SSF55729">
    <property type="entry name" value="Acyl-CoA N-acyltransferases (Nat)"/>
    <property type="match status" value="1"/>
</dbReference>
<dbReference type="PANTHER" id="PTHR43877:SF5">
    <property type="entry name" value="BLL8307 PROTEIN"/>
    <property type="match status" value="1"/>
</dbReference>
<dbReference type="InterPro" id="IPR016181">
    <property type="entry name" value="Acyl_CoA_acyltransferase"/>
</dbReference>
<evidence type="ECO:0000313" key="5">
    <source>
        <dbReference type="Proteomes" id="UP000244904"/>
    </source>
</evidence>
<sequence length="150" mass="16177">MITIRAASPKEPEALALLAASHALMQSLYSPEECHYLDVDQLCVPSITLFLAEEDGVTLGCGAIARKDGYAELKSMFTTPEARGKGVASLIVDQIEATARGESIPVLRLETGHVLHAAHRLYERHGFTLCGPFGSYKAVPASIFYEKSLG</sequence>
<evidence type="ECO:0000313" key="4">
    <source>
        <dbReference type="EMBL" id="SPF79681.1"/>
    </source>
</evidence>
<dbReference type="Gene3D" id="3.40.630.30">
    <property type="match status" value="1"/>
</dbReference>
<gene>
    <name evidence="4" type="primary">ysnE</name>
    <name evidence="4" type="ORF">PRI8871_01478</name>
</gene>
<dbReference type="Pfam" id="PF00583">
    <property type="entry name" value="Acetyltransf_1"/>
    <property type="match status" value="1"/>
</dbReference>
<dbReference type="Proteomes" id="UP000244904">
    <property type="component" value="Unassembled WGS sequence"/>
</dbReference>
<reference evidence="5" key="1">
    <citation type="submission" date="2018-03" db="EMBL/GenBank/DDBJ databases">
        <authorList>
            <person name="Rodrigo-Torres L."/>
            <person name="Arahal R. D."/>
            <person name="Lucena T."/>
        </authorList>
    </citation>
    <scope>NUCLEOTIDE SEQUENCE [LARGE SCALE GENOMIC DNA]</scope>
    <source>
        <strain evidence="5">CECT 8871</strain>
    </source>
</reference>
<dbReference type="EMBL" id="OMOJ01000002">
    <property type="protein sequence ID" value="SPF79681.1"/>
    <property type="molecule type" value="Genomic_DNA"/>
</dbReference>
<proteinExistence type="predicted"/>
<dbReference type="InterPro" id="IPR000182">
    <property type="entry name" value="GNAT_dom"/>
</dbReference>
<name>A0A2R8AUG1_9RHOB</name>
<keyword evidence="1 4" id="KW-0808">Transferase</keyword>
<dbReference type="PROSITE" id="PS51186">
    <property type="entry name" value="GNAT"/>
    <property type="match status" value="1"/>
</dbReference>
<organism evidence="4 5">
    <name type="scientific">Pseudoprimorskyibacter insulae</name>
    <dbReference type="NCBI Taxonomy" id="1695997"/>
    <lineage>
        <taxon>Bacteria</taxon>
        <taxon>Pseudomonadati</taxon>
        <taxon>Pseudomonadota</taxon>
        <taxon>Alphaproteobacteria</taxon>
        <taxon>Rhodobacterales</taxon>
        <taxon>Paracoccaceae</taxon>
        <taxon>Pseudoprimorskyibacter</taxon>
    </lineage>
</organism>
<dbReference type="OrthoDB" id="9803233at2"/>
<evidence type="ECO:0000256" key="2">
    <source>
        <dbReference type="ARBA" id="ARBA00023315"/>
    </source>
</evidence>
<feature type="domain" description="N-acetyltransferase" evidence="3">
    <location>
        <begin position="2"/>
        <end position="150"/>
    </location>
</feature>
<dbReference type="GO" id="GO:0016747">
    <property type="term" value="F:acyltransferase activity, transferring groups other than amino-acyl groups"/>
    <property type="evidence" value="ECO:0007669"/>
    <property type="project" value="InterPro"/>
</dbReference>
<dbReference type="InterPro" id="IPR050832">
    <property type="entry name" value="Bact_Acetyltransf"/>
</dbReference>
<protein>
    <submittedName>
        <fullName evidence="4">Putative N-acetyltransferase YsnE</fullName>
        <ecNumber evidence="4">2.3.1.-</ecNumber>
    </submittedName>
</protein>
<dbReference type="PANTHER" id="PTHR43877">
    <property type="entry name" value="AMINOALKYLPHOSPHONATE N-ACETYLTRANSFERASE-RELATED-RELATED"/>
    <property type="match status" value="1"/>
</dbReference>
<dbReference type="CDD" id="cd04301">
    <property type="entry name" value="NAT_SF"/>
    <property type="match status" value="1"/>
</dbReference>
<dbReference type="AlphaFoldDB" id="A0A2R8AUG1"/>
<dbReference type="RefSeq" id="WP_108885532.1">
    <property type="nucleotide sequence ID" value="NZ_OMOJ01000002.1"/>
</dbReference>
<keyword evidence="5" id="KW-1185">Reference proteome</keyword>
<evidence type="ECO:0000256" key="1">
    <source>
        <dbReference type="ARBA" id="ARBA00022679"/>
    </source>
</evidence>
<keyword evidence="2 4" id="KW-0012">Acyltransferase</keyword>
<accession>A0A2R8AUG1</accession>